<evidence type="ECO:0000313" key="2">
    <source>
        <dbReference type="Proteomes" id="UP000553632"/>
    </source>
</evidence>
<comment type="caution">
    <text evidence="1">The sequence shown here is derived from an EMBL/GenBank/DDBJ whole genome shotgun (WGS) entry which is preliminary data.</text>
</comment>
<feature type="non-terminal residue" evidence="1">
    <location>
        <position position="123"/>
    </location>
</feature>
<keyword evidence="2" id="KW-1185">Reference proteome</keyword>
<sequence length="123" mass="14374">EEWKSSVESDHSFLDSTDRLEAIGFQLREALPSVRLVPIDRLRTATERRMQWRHLVFPWQLIQVGGFSGKRNPAQMEKKCPSAWHTLVREENVVEVDVEINSLQRSSWLGLHFSRSQALEFID</sequence>
<dbReference type="EMBL" id="JABANO010030862">
    <property type="protein sequence ID" value="KAF4711175.1"/>
    <property type="molecule type" value="Genomic_DNA"/>
</dbReference>
<reference evidence="1 2" key="1">
    <citation type="submission" date="2020-04" db="EMBL/GenBank/DDBJ databases">
        <title>Perkinsus olseni comparative genomics.</title>
        <authorList>
            <person name="Bogema D.R."/>
        </authorList>
    </citation>
    <scope>NUCLEOTIDE SEQUENCE [LARGE SCALE GENOMIC DNA]</scope>
    <source>
        <strain evidence="1 2">ATCC PRA-207</strain>
    </source>
</reference>
<organism evidence="1 2">
    <name type="scientific">Perkinsus olseni</name>
    <name type="common">Perkinsus atlanticus</name>
    <dbReference type="NCBI Taxonomy" id="32597"/>
    <lineage>
        <taxon>Eukaryota</taxon>
        <taxon>Sar</taxon>
        <taxon>Alveolata</taxon>
        <taxon>Perkinsozoa</taxon>
        <taxon>Perkinsea</taxon>
        <taxon>Perkinsida</taxon>
        <taxon>Perkinsidae</taxon>
        <taxon>Perkinsus</taxon>
    </lineage>
</organism>
<accession>A0A7J6QRY2</accession>
<dbReference type="Proteomes" id="UP000553632">
    <property type="component" value="Unassembled WGS sequence"/>
</dbReference>
<proteinExistence type="predicted"/>
<evidence type="ECO:0000313" key="1">
    <source>
        <dbReference type="EMBL" id="KAF4711175.1"/>
    </source>
</evidence>
<gene>
    <name evidence="1" type="ORF">FOZ63_022319</name>
</gene>
<feature type="non-terminal residue" evidence="1">
    <location>
        <position position="1"/>
    </location>
</feature>
<dbReference type="AlphaFoldDB" id="A0A7J6QRY2"/>
<name>A0A7J6QRY2_PEROL</name>
<protein>
    <submittedName>
        <fullName evidence="1">Uncharacterized protein</fullName>
    </submittedName>
</protein>